<feature type="transmembrane region" description="Helical" evidence="1">
    <location>
        <begin position="557"/>
        <end position="582"/>
    </location>
</feature>
<feature type="transmembrane region" description="Helical" evidence="1">
    <location>
        <begin position="451"/>
        <end position="471"/>
    </location>
</feature>
<evidence type="ECO:0000313" key="2">
    <source>
        <dbReference type="EMBL" id="KAF0825011.1"/>
    </source>
</evidence>
<keyword evidence="1" id="KW-0472">Membrane</keyword>
<comment type="caution">
    <text evidence="2">The sequence shown here is derived from an EMBL/GenBank/DDBJ whole genome shotgun (WGS) entry which is preliminary data.</text>
</comment>
<dbReference type="Proteomes" id="UP000465778">
    <property type="component" value="Unassembled WGS sequence"/>
</dbReference>
<dbReference type="EMBL" id="VDEM01000008">
    <property type="protein sequence ID" value="KAF0825011.1"/>
    <property type="molecule type" value="Genomic_DNA"/>
</dbReference>
<organism evidence="2 3">
    <name type="scientific">Cytobacillus firmus</name>
    <name type="common">Bacillus firmus</name>
    <dbReference type="NCBI Taxonomy" id="1399"/>
    <lineage>
        <taxon>Bacteria</taxon>
        <taxon>Bacillati</taxon>
        <taxon>Bacillota</taxon>
        <taxon>Bacilli</taxon>
        <taxon>Bacillales</taxon>
        <taxon>Bacillaceae</taxon>
        <taxon>Cytobacillus</taxon>
    </lineage>
</organism>
<feature type="transmembrane region" description="Helical" evidence="1">
    <location>
        <begin position="421"/>
        <end position="439"/>
    </location>
</feature>
<feature type="transmembrane region" description="Helical" evidence="1">
    <location>
        <begin position="341"/>
        <end position="360"/>
    </location>
</feature>
<keyword evidence="1" id="KW-0812">Transmembrane</keyword>
<dbReference type="OrthoDB" id="3805529at2"/>
<dbReference type="Pfam" id="PF18949">
    <property type="entry name" value="DUF5693"/>
    <property type="match status" value="1"/>
</dbReference>
<gene>
    <name evidence="2" type="ORF">KIS1582_1213</name>
</gene>
<proteinExistence type="predicted"/>
<evidence type="ECO:0000256" key="1">
    <source>
        <dbReference type="SAM" id="Phobius"/>
    </source>
</evidence>
<evidence type="ECO:0000313" key="3">
    <source>
        <dbReference type="Proteomes" id="UP000465778"/>
    </source>
</evidence>
<keyword evidence="1" id="KW-1133">Transmembrane helix</keyword>
<dbReference type="RefSeq" id="WP_159344548.1">
    <property type="nucleotide sequence ID" value="NZ_JBALOT010000039.1"/>
</dbReference>
<protein>
    <submittedName>
        <fullName evidence="2">Polysaccharide biosynthesis protein X</fullName>
    </submittedName>
</protein>
<dbReference type="AlphaFoldDB" id="A0A800MZ08"/>
<feature type="transmembrane region" description="Helical" evidence="1">
    <location>
        <begin position="534"/>
        <end position="550"/>
    </location>
</feature>
<feature type="transmembrane region" description="Helical" evidence="1">
    <location>
        <begin position="390"/>
        <end position="409"/>
    </location>
</feature>
<reference evidence="2 3" key="1">
    <citation type="journal article" date="2020" name="G3 (Bethesda)">
        <title>Whole Genome Sequencing and Comparative Genomics of Two Nematicidal Bacillus Strains Reveals a Wide Range of Possible Virulence Factors.</title>
        <authorList>
            <person name="Susic N."/>
            <person name="Janezic S."/>
            <person name="Rupnik M."/>
            <person name="Geric Stare B."/>
        </authorList>
    </citation>
    <scope>NUCLEOTIDE SEQUENCE [LARGE SCALE GENOMIC DNA]</scope>
    <source>
        <strain evidence="2 3">I-1582</strain>
    </source>
</reference>
<name>A0A800MZ08_CYTFI</name>
<sequence length="620" mass="69729">MKKAVLGLLILSLLLTLPGLMQRHQAEWNNRNYETIIPFQDIQSLVSKDPSLQLGDVLRDLKDAGLHAVSIQPETLNSLEDKGDINVLTGGRIQEMSILNSELEDAADRVSNEGAYIHIQNENELTGRLRDVFQAEETVRIANKDFIHFPALNSAQFNEIPIGYTEEIIYKIKKADLSVVFRMPNSLNEENPYVFNQLLDLSDEKSNRLLFSGDEVIGYPDAEKIKSFAQKLKDENIAVYAIEFADQLGIGTMARAIDFDIIRLHSIDLNKVPSMEEGVDRAVRAVKERNIRSLFIRVEEGADPGEALLNTEEFIQAINSRMPVHYKPGKAQMFDQISVPFWSQLSALMAAVLFISLAVQAVFSSRALFYASLAGTFLIATAAFLLKAQILLQGLALLVAVITPIFAVISIKNRKGIFLPYGRAALISFAGIIIITSLLNGNEFLVKIEAFRGVKLTYIVPILFVMIYALLRDLKGILNMKVQYWHLAVIGLIGIIGLYYISRTGNAGSVSSIELAFRQWLEEVLYVRPRTKEFLIGFPLFVLALYIYPLNQKIGLYLLIPGVIGYLSIVNTFTHLHIPLYISLLRTFYSLALGLVIGLLFIFLYKQGRSIYEKKWKLRC</sequence>
<feature type="transmembrane region" description="Helical" evidence="1">
    <location>
        <begin position="367"/>
        <end position="384"/>
    </location>
</feature>
<accession>A0A800MZ08</accession>
<feature type="transmembrane region" description="Helical" evidence="1">
    <location>
        <begin position="588"/>
        <end position="605"/>
    </location>
</feature>
<feature type="transmembrane region" description="Helical" evidence="1">
    <location>
        <begin position="483"/>
        <end position="501"/>
    </location>
</feature>
<dbReference type="InterPro" id="IPR043748">
    <property type="entry name" value="DUF5693"/>
</dbReference>